<evidence type="ECO:0000313" key="3">
    <source>
        <dbReference type="Proteomes" id="UP001519654"/>
    </source>
</evidence>
<dbReference type="SUPFAM" id="SSF51735">
    <property type="entry name" value="NAD(P)-binding Rossmann-fold domains"/>
    <property type="match status" value="1"/>
</dbReference>
<keyword evidence="1" id="KW-0560">Oxidoreductase</keyword>
<gene>
    <name evidence="2" type="ORF">KOI35_20810</name>
</gene>
<reference evidence="2 3" key="1">
    <citation type="submission" date="2021-06" db="EMBL/GenBank/DDBJ databases">
        <title>Actinoplanes lichenicola sp. nov., and Actinoplanes ovalisporus sp. nov., isolated from lichen in Thailand.</title>
        <authorList>
            <person name="Saeng-In P."/>
            <person name="Kanchanasin P."/>
            <person name="Yuki M."/>
            <person name="Kudo T."/>
            <person name="Ohkuma M."/>
            <person name="Phongsopitanun W."/>
            <person name="Tanasupawat S."/>
        </authorList>
    </citation>
    <scope>NUCLEOTIDE SEQUENCE [LARGE SCALE GENOMIC DNA]</scope>
    <source>
        <strain evidence="2 3">NBRC 110975</strain>
    </source>
</reference>
<sequence>MRDIVVTGSTGIGGAVASALGERALTIGRHGMIRADLSSMEETARAAAEISSVRAIICCAGVFTLRATHTAEGFERALALNYLSRYLLVRLLRPRRVILVANAGRYRDTLGPMPDLNLRAGGRGLRIAGRTQFANDLFAVELAARHPDMAVSCVFPGLVATRVFRDAPGVPAPLRRVLDAVQQRVGADPARAAETPVALAVEDREPGFYGPGCAPLPIPSRVLDGRRRELWEATDDLLKPWLT</sequence>
<dbReference type="EMBL" id="JAHKKG010000006">
    <property type="protein sequence ID" value="MBU2665957.1"/>
    <property type="molecule type" value="Genomic_DNA"/>
</dbReference>
<proteinExistence type="predicted"/>
<evidence type="ECO:0008006" key="4">
    <source>
        <dbReference type="Google" id="ProtNLM"/>
    </source>
</evidence>
<dbReference type="PANTHER" id="PTHR47534:SF3">
    <property type="entry name" value="ALCOHOL DEHYDROGENASE-LIKE C-TERMINAL DOMAIN-CONTAINING PROTEIN"/>
    <property type="match status" value="1"/>
</dbReference>
<name>A0ABS5YR83_9ACTN</name>
<dbReference type="PANTHER" id="PTHR47534">
    <property type="entry name" value="YALI0E05731P"/>
    <property type="match status" value="1"/>
</dbReference>
<dbReference type="InterPro" id="IPR052228">
    <property type="entry name" value="Sec_Metab_Biosynth_Oxidored"/>
</dbReference>
<organism evidence="2 3">
    <name type="scientific">Paractinoplanes bogorensis</name>
    <dbReference type="NCBI Taxonomy" id="1610840"/>
    <lineage>
        <taxon>Bacteria</taxon>
        <taxon>Bacillati</taxon>
        <taxon>Actinomycetota</taxon>
        <taxon>Actinomycetes</taxon>
        <taxon>Micromonosporales</taxon>
        <taxon>Micromonosporaceae</taxon>
        <taxon>Paractinoplanes</taxon>
    </lineage>
</organism>
<evidence type="ECO:0000256" key="1">
    <source>
        <dbReference type="ARBA" id="ARBA00023002"/>
    </source>
</evidence>
<dbReference type="InterPro" id="IPR036291">
    <property type="entry name" value="NAD(P)-bd_dom_sf"/>
</dbReference>
<accession>A0ABS5YR83</accession>
<dbReference type="Proteomes" id="UP001519654">
    <property type="component" value="Unassembled WGS sequence"/>
</dbReference>
<dbReference type="RefSeq" id="WP_215789166.1">
    <property type="nucleotide sequence ID" value="NZ_JAHKKG010000006.1"/>
</dbReference>
<dbReference type="Gene3D" id="3.40.50.720">
    <property type="entry name" value="NAD(P)-binding Rossmann-like Domain"/>
    <property type="match status" value="1"/>
</dbReference>
<comment type="caution">
    <text evidence="2">The sequence shown here is derived from an EMBL/GenBank/DDBJ whole genome shotgun (WGS) entry which is preliminary data.</text>
</comment>
<keyword evidence="3" id="KW-1185">Reference proteome</keyword>
<evidence type="ECO:0000313" key="2">
    <source>
        <dbReference type="EMBL" id="MBU2665957.1"/>
    </source>
</evidence>
<protein>
    <recommendedName>
        <fullName evidence="4">SDR family NAD(P)-dependent oxidoreductase</fullName>
    </recommendedName>
</protein>